<dbReference type="FunFam" id="3.10.20.10:FF:000001">
    <property type="entry name" value="60S ribosomal protein L18a"/>
    <property type="match status" value="1"/>
</dbReference>
<dbReference type="SUPFAM" id="SSF81383">
    <property type="entry name" value="F-box domain"/>
    <property type="match status" value="1"/>
</dbReference>
<dbReference type="GO" id="GO:0006412">
    <property type="term" value="P:translation"/>
    <property type="evidence" value="ECO:0007669"/>
    <property type="project" value="InterPro"/>
</dbReference>
<keyword evidence="9" id="KW-1185">Reference proteome</keyword>
<protein>
    <recommendedName>
        <fullName evidence="4">Large ribosomal subunit protein eL20</fullName>
    </recommendedName>
    <alternativeName>
        <fullName evidence="5">60S ribosomal protein L18a</fullName>
    </alternativeName>
</protein>
<dbReference type="PROSITE" id="PS51114">
    <property type="entry name" value="FBA"/>
    <property type="match status" value="1"/>
</dbReference>
<dbReference type="InterPro" id="IPR028877">
    <property type="entry name" value="Ribosomal_eL20"/>
</dbReference>
<sequence length="452" mass="52726">MKAKGELKEYEVIGRKLPTEKEKTTPLYKMRIFAPDAIVAKSRFWYFLRQLKKFKKSTGEIVSLKQIPEKTPVKIKNFGIWLRYDSRSGTHNMYREYRDLSVSGAVTQCYRDMGARHRARAHSIQIIKVEVVKAANCRRPQVKQFHDSKIKFPLPKRIHHKNRMPLFSFVLSRFSNRDSNGKYIPEELLAELLCHVDNETLLNCQLVCKRWKFLIHSYVWRKKAEMTFSRPRTLDTDMSWRVYYLIAKRSPFEKNLIKNHSGELGVSKHWKIIIDGGDHWKVENPPLGVPPLPKNVPVFEGKEYCFVTSYSNCVKKQIIDLEAEGLSSYVLDVLQPTIVVSEWYSCRWDCPARYECVVKLLRSDNEVIDTFKFHDTLEGDKQNQWLHVSHEFKEYGPGLKKISFCHGGIDKSFWAGHYGSKMAGACIYVKIPDNEDHRCEEIDDTDTSSSSE</sequence>
<reference evidence="8" key="2">
    <citation type="journal article" date="2023" name="Commun. Biol.">
        <title>Intrasexual cuticular hydrocarbon dimorphism in a wasp sheds light on hydrocarbon biosynthesis genes in Hymenoptera.</title>
        <authorList>
            <person name="Moris V.C."/>
            <person name="Podsiadlowski L."/>
            <person name="Martin S."/>
            <person name="Oeyen J.P."/>
            <person name="Donath A."/>
            <person name="Petersen M."/>
            <person name="Wilbrandt J."/>
            <person name="Misof B."/>
            <person name="Liedtke D."/>
            <person name="Thamm M."/>
            <person name="Scheiner R."/>
            <person name="Schmitt T."/>
            <person name="Niehuis O."/>
        </authorList>
    </citation>
    <scope>NUCLEOTIDE SEQUENCE</scope>
    <source>
        <strain evidence="8">GBR_01_08_01A</strain>
    </source>
</reference>
<dbReference type="EMBL" id="JAIFRP010000007">
    <property type="protein sequence ID" value="KAK2587179.1"/>
    <property type="molecule type" value="Genomic_DNA"/>
</dbReference>
<proteinExistence type="inferred from homology"/>
<gene>
    <name evidence="8" type="ORF">KPH14_002927</name>
</gene>
<name>A0AAD9VUE9_9HYME</name>
<evidence type="ECO:0000259" key="6">
    <source>
        <dbReference type="PROSITE" id="PS50181"/>
    </source>
</evidence>
<evidence type="ECO:0000256" key="4">
    <source>
        <dbReference type="ARBA" id="ARBA00035220"/>
    </source>
</evidence>
<comment type="caution">
    <text evidence="8">The sequence shown here is derived from an EMBL/GenBank/DDBJ whole genome shotgun (WGS) entry which is preliminary data.</text>
</comment>
<dbReference type="InterPro" id="IPR007397">
    <property type="entry name" value="F-box-assoc_dom"/>
</dbReference>
<dbReference type="AlphaFoldDB" id="A0AAD9VUE9"/>
<evidence type="ECO:0000259" key="7">
    <source>
        <dbReference type="PROSITE" id="PS51114"/>
    </source>
</evidence>
<dbReference type="GO" id="GO:0005840">
    <property type="term" value="C:ribosome"/>
    <property type="evidence" value="ECO:0007669"/>
    <property type="project" value="UniProtKB-KW"/>
</dbReference>
<dbReference type="FunFam" id="3.10.20.10:FF:000002">
    <property type="entry name" value="60S ribosomal protein L18a"/>
    <property type="match status" value="1"/>
</dbReference>
<evidence type="ECO:0000313" key="8">
    <source>
        <dbReference type="EMBL" id="KAK2587179.1"/>
    </source>
</evidence>
<dbReference type="Pfam" id="PF04300">
    <property type="entry name" value="FBA"/>
    <property type="match status" value="1"/>
</dbReference>
<keyword evidence="2" id="KW-0689">Ribosomal protein</keyword>
<dbReference type="GO" id="GO:0003735">
    <property type="term" value="F:structural constituent of ribosome"/>
    <property type="evidence" value="ECO:0007669"/>
    <property type="project" value="InterPro"/>
</dbReference>
<dbReference type="InterPro" id="IPR036047">
    <property type="entry name" value="F-box-like_dom_sf"/>
</dbReference>
<feature type="domain" description="F-box" evidence="6">
    <location>
        <begin position="178"/>
        <end position="223"/>
    </location>
</feature>
<dbReference type="Proteomes" id="UP001258017">
    <property type="component" value="Unassembled WGS sequence"/>
</dbReference>
<keyword evidence="3" id="KW-0687">Ribonucleoprotein</keyword>
<dbReference type="PROSITE" id="PS50181">
    <property type="entry name" value="FBOX"/>
    <property type="match status" value="1"/>
</dbReference>
<evidence type="ECO:0000256" key="2">
    <source>
        <dbReference type="ARBA" id="ARBA00022980"/>
    </source>
</evidence>
<dbReference type="Pfam" id="PF12937">
    <property type="entry name" value="F-box-like"/>
    <property type="match status" value="1"/>
</dbReference>
<comment type="similarity">
    <text evidence="1">Belongs to the eukaryotic ribosomal protein eL20 family.</text>
</comment>
<dbReference type="Gene3D" id="2.60.120.260">
    <property type="entry name" value="Galactose-binding domain-like"/>
    <property type="match status" value="1"/>
</dbReference>
<dbReference type="SUPFAM" id="SSF49785">
    <property type="entry name" value="Galactose-binding domain-like"/>
    <property type="match status" value="1"/>
</dbReference>
<dbReference type="PANTHER" id="PTHR10052">
    <property type="entry name" value="60S RIBOSOMAL PROTEIN L18A"/>
    <property type="match status" value="1"/>
</dbReference>
<accession>A0AAD9VUE9</accession>
<dbReference type="Pfam" id="PF01775">
    <property type="entry name" value="Ribosomal_L18A"/>
    <property type="match status" value="1"/>
</dbReference>
<dbReference type="FunFam" id="2.60.120.260:FF:000012">
    <property type="entry name" value="F-box only protein 2"/>
    <property type="match status" value="1"/>
</dbReference>
<organism evidence="8 9">
    <name type="scientific">Odynerus spinipes</name>
    <dbReference type="NCBI Taxonomy" id="1348599"/>
    <lineage>
        <taxon>Eukaryota</taxon>
        <taxon>Metazoa</taxon>
        <taxon>Ecdysozoa</taxon>
        <taxon>Arthropoda</taxon>
        <taxon>Hexapoda</taxon>
        <taxon>Insecta</taxon>
        <taxon>Pterygota</taxon>
        <taxon>Neoptera</taxon>
        <taxon>Endopterygota</taxon>
        <taxon>Hymenoptera</taxon>
        <taxon>Apocrita</taxon>
        <taxon>Aculeata</taxon>
        <taxon>Vespoidea</taxon>
        <taxon>Vespidae</taxon>
        <taxon>Eumeninae</taxon>
        <taxon>Odynerus</taxon>
    </lineage>
</organism>
<dbReference type="InterPro" id="IPR001810">
    <property type="entry name" value="F-box_dom"/>
</dbReference>
<dbReference type="SMART" id="SM00256">
    <property type="entry name" value="FBOX"/>
    <property type="match status" value="1"/>
</dbReference>
<dbReference type="HAMAP" id="MF_00273">
    <property type="entry name" value="Ribosomal_eL20"/>
    <property type="match status" value="1"/>
</dbReference>
<dbReference type="Gene3D" id="1.20.1280.50">
    <property type="match status" value="1"/>
</dbReference>
<dbReference type="SUPFAM" id="SSF160374">
    <property type="entry name" value="RplX-like"/>
    <property type="match status" value="1"/>
</dbReference>
<dbReference type="SMART" id="SM01198">
    <property type="entry name" value="FBA"/>
    <property type="match status" value="1"/>
</dbReference>
<dbReference type="InterPro" id="IPR008979">
    <property type="entry name" value="Galactose-bd-like_sf"/>
</dbReference>
<feature type="domain" description="FBA" evidence="7">
    <location>
        <begin position="243"/>
        <end position="431"/>
    </location>
</feature>
<dbReference type="Gene3D" id="3.10.20.10">
    <property type="match status" value="2"/>
</dbReference>
<evidence type="ECO:0000313" key="9">
    <source>
        <dbReference type="Proteomes" id="UP001258017"/>
    </source>
</evidence>
<evidence type="ECO:0000256" key="1">
    <source>
        <dbReference type="ARBA" id="ARBA00009362"/>
    </source>
</evidence>
<reference evidence="8" key="1">
    <citation type="submission" date="2021-08" db="EMBL/GenBank/DDBJ databases">
        <authorList>
            <person name="Misof B."/>
            <person name="Oliver O."/>
            <person name="Podsiadlowski L."/>
            <person name="Donath A."/>
            <person name="Peters R."/>
            <person name="Mayer C."/>
            <person name="Rust J."/>
            <person name="Gunkel S."/>
            <person name="Lesny P."/>
            <person name="Martin S."/>
            <person name="Oeyen J.P."/>
            <person name="Petersen M."/>
            <person name="Panagiotis P."/>
            <person name="Wilbrandt J."/>
            <person name="Tanja T."/>
        </authorList>
    </citation>
    <scope>NUCLEOTIDE SEQUENCE</scope>
    <source>
        <strain evidence="8">GBR_01_08_01A</strain>
        <tissue evidence="8">Thorax + abdomen</tissue>
    </source>
</reference>
<evidence type="ECO:0000256" key="3">
    <source>
        <dbReference type="ARBA" id="ARBA00023274"/>
    </source>
</evidence>
<dbReference type="GO" id="GO:1990904">
    <property type="term" value="C:ribonucleoprotein complex"/>
    <property type="evidence" value="ECO:0007669"/>
    <property type="project" value="UniProtKB-KW"/>
</dbReference>
<evidence type="ECO:0000256" key="5">
    <source>
        <dbReference type="ARBA" id="ARBA00035392"/>
    </source>
</evidence>
<dbReference type="InterPro" id="IPR023573">
    <property type="entry name" value="Ribosomal_eL20_dom"/>
</dbReference>
<dbReference type="InterPro" id="IPR021138">
    <property type="entry name" value="Ribosomal_eL20_eukaryotes"/>
</dbReference>